<dbReference type="InterPro" id="IPR011006">
    <property type="entry name" value="CheY-like_superfamily"/>
</dbReference>
<evidence type="ECO:0000313" key="10">
    <source>
        <dbReference type="EMBL" id="NLR23492.1"/>
    </source>
</evidence>
<dbReference type="CDD" id="cd00075">
    <property type="entry name" value="HATPase"/>
    <property type="match status" value="1"/>
</dbReference>
<evidence type="ECO:0000313" key="13">
    <source>
        <dbReference type="Proteomes" id="UP001304419"/>
    </source>
</evidence>
<evidence type="ECO:0000259" key="8">
    <source>
        <dbReference type="PROSITE" id="PS50110"/>
    </source>
</evidence>
<evidence type="ECO:0000256" key="6">
    <source>
        <dbReference type="PROSITE-ProRule" id="PRU00169"/>
    </source>
</evidence>
<dbReference type="Pfam" id="PF00072">
    <property type="entry name" value="Response_reg"/>
    <property type="match status" value="1"/>
</dbReference>
<dbReference type="InterPro" id="IPR036097">
    <property type="entry name" value="HisK_dim/P_sf"/>
</dbReference>
<dbReference type="InterPro" id="IPR000014">
    <property type="entry name" value="PAS"/>
</dbReference>
<keyword evidence="13" id="KW-1185">Reference proteome</keyword>
<dbReference type="PROSITE" id="PS50110">
    <property type="entry name" value="RESPONSE_REGULATORY"/>
    <property type="match status" value="1"/>
</dbReference>
<dbReference type="PANTHER" id="PTHR43547">
    <property type="entry name" value="TWO-COMPONENT HISTIDINE KINASE"/>
    <property type="match status" value="1"/>
</dbReference>
<dbReference type="InterPro" id="IPR001789">
    <property type="entry name" value="Sig_transdc_resp-reg_receiver"/>
</dbReference>
<feature type="domain" description="PAS" evidence="9">
    <location>
        <begin position="270"/>
        <end position="336"/>
    </location>
</feature>
<dbReference type="GO" id="GO:0000155">
    <property type="term" value="F:phosphorelay sensor kinase activity"/>
    <property type="evidence" value="ECO:0007669"/>
    <property type="project" value="InterPro"/>
</dbReference>
<dbReference type="RefSeq" id="WP_039494402.1">
    <property type="nucleotide sequence ID" value="NZ_CBCSDF010000020.1"/>
</dbReference>
<dbReference type="GO" id="GO:0006355">
    <property type="term" value="P:regulation of DNA-templated transcription"/>
    <property type="evidence" value="ECO:0007669"/>
    <property type="project" value="InterPro"/>
</dbReference>
<dbReference type="InterPro" id="IPR013767">
    <property type="entry name" value="PAS_fold"/>
</dbReference>
<dbReference type="AlphaFoldDB" id="A0A8I2H7I7"/>
<reference evidence="11 13" key="2">
    <citation type="submission" date="2023-10" db="EMBL/GenBank/DDBJ databases">
        <title>To unveil natural product biosynthetic capacity in Pseudoalteromonas.</title>
        <authorList>
            <person name="Wang J."/>
        </authorList>
    </citation>
    <scope>NUCLEOTIDE SEQUENCE [LARGE SCALE GENOMIC DNA]</scope>
    <source>
        <strain evidence="11 13">DSM 15914</strain>
    </source>
</reference>
<dbReference type="Gene3D" id="1.10.287.130">
    <property type="match status" value="1"/>
</dbReference>
<sequence>MTNRVLIIDSSSVQAMRVKVLFELLGGEVEHVHYRSLEANLDFDKFDVVVIAHGVPASKLQALYQLRNHDKLVLLAPKPDNAEHLKSFSEINRALPNGIVIYPFFANKDITGLLERLLEVGSTNTLVLPKVLLVDHHTPRLETLANGLRGAQLAVTTATTLDEAMQVAELHPVDLLICDFNLEKDTGLDVFNKVRQVHHNCRCLLMTSRVNQVDMLEAVRQGVEDILIKPFDESDLLQSLHKLWQTELLRRHNQELVERLQDTVDALIERDSLLRVIYKHTPDPIMLFNRQGHIIEANDACCELFELTEEELQPLSIFELFDEISVSQLRDLMKHVGMLKHFNCELSLPKAGERSIPLMGTFNEIDHHGDMAFAVIFKNVSKLKEQQEVLEETKELLEFEVQARTAQLQKAKETAEAANLSKSEFLANMSHELRTPMHSILSFARFGLDKLTAPEVPADKLKKYLSRIETSGERLLVLLNNLLDLSKLDAGRFPFNPSFHNLVNVIQSGIEDVSGTALEKKIKIRFEKPAQGVMTFCDPEQMNQVIRNLLGNALKFSPEGSEVSVLLSCKDQDIHIKIADQGVGIPDDELEQIFAKFVQSSKTDSGAGGTGLGLAICKEFILLHKGQIYAENNPEGGACINVSLPLTEHLESNAV</sequence>
<name>A0A8I2H7I7_9GAMM</name>
<feature type="domain" description="Response regulatory" evidence="8">
    <location>
        <begin position="130"/>
        <end position="244"/>
    </location>
</feature>
<dbReference type="EMBL" id="CP137578">
    <property type="protein sequence ID" value="WOX29304.1"/>
    <property type="molecule type" value="Genomic_DNA"/>
</dbReference>
<accession>A0A8I2H7I7</accession>
<dbReference type="SMART" id="SM00388">
    <property type="entry name" value="HisKA"/>
    <property type="match status" value="1"/>
</dbReference>
<dbReference type="InterPro" id="IPR003661">
    <property type="entry name" value="HisK_dim/P_dom"/>
</dbReference>
<dbReference type="Gene3D" id="3.40.50.2300">
    <property type="match status" value="1"/>
</dbReference>
<gene>
    <name evidence="10" type="ORF">F9Y85_19670</name>
    <name evidence="11" type="ORF">R5H13_03255</name>
</gene>
<dbReference type="SUPFAM" id="SSF55785">
    <property type="entry name" value="PYP-like sensor domain (PAS domain)"/>
    <property type="match status" value="1"/>
</dbReference>
<dbReference type="Pfam" id="PF00512">
    <property type="entry name" value="HisKA"/>
    <property type="match status" value="1"/>
</dbReference>
<dbReference type="Pfam" id="PF00989">
    <property type="entry name" value="PAS"/>
    <property type="match status" value="1"/>
</dbReference>
<dbReference type="Proteomes" id="UP001304419">
    <property type="component" value="Chromosome 1"/>
</dbReference>
<organism evidence="10 12">
    <name type="scientific">Pseudoalteromonas maricaloris</name>
    <dbReference type="NCBI Taxonomy" id="184924"/>
    <lineage>
        <taxon>Bacteria</taxon>
        <taxon>Pseudomonadati</taxon>
        <taxon>Pseudomonadota</taxon>
        <taxon>Gammaproteobacteria</taxon>
        <taxon>Alteromonadales</taxon>
        <taxon>Pseudoalteromonadaceae</taxon>
        <taxon>Pseudoalteromonas</taxon>
    </lineage>
</organism>
<evidence type="ECO:0000259" key="7">
    <source>
        <dbReference type="PROSITE" id="PS50109"/>
    </source>
</evidence>
<dbReference type="SMART" id="SM00448">
    <property type="entry name" value="REC"/>
    <property type="match status" value="1"/>
</dbReference>
<dbReference type="Gene3D" id="3.30.565.10">
    <property type="entry name" value="Histidine kinase-like ATPase, C-terminal domain"/>
    <property type="match status" value="1"/>
</dbReference>
<keyword evidence="5 11" id="KW-0418">Kinase</keyword>
<feature type="modified residue" description="4-aspartylphosphate" evidence="6">
    <location>
        <position position="179"/>
    </location>
</feature>
<dbReference type="SUPFAM" id="SSF52172">
    <property type="entry name" value="CheY-like"/>
    <property type="match status" value="1"/>
</dbReference>
<evidence type="ECO:0000256" key="2">
    <source>
        <dbReference type="ARBA" id="ARBA00012438"/>
    </source>
</evidence>
<dbReference type="PANTHER" id="PTHR43547:SF2">
    <property type="entry name" value="HYBRID SIGNAL TRANSDUCTION HISTIDINE KINASE C"/>
    <property type="match status" value="1"/>
</dbReference>
<dbReference type="SUPFAM" id="SSF47384">
    <property type="entry name" value="Homodimeric domain of signal transducing histidine kinase"/>
    <property type="match status" value="1"/>
</dbReference>
<keyword evidence="4" id="KW-0808">Transferase</keyword>
<comment type="catalytic activity">
    <reaction evidence="1">
        <text>ATP + protein L-histidine = ADP + protein N-phospho-L-histidine.</text>
        <dbReference type="EC" id="2.7.13.3"/>
    </reaction>
</comment>
<dbReference type="CDD" id="cd00156">
    <property type="entry name" value="REC"/>
    <property type="match status" value="1"/>
</dbReference>
<evidence type="ECO:0000313" key="12">
    <source>
        <dbReference type="Proteomes" id="UP000646877"/>
    </source>
</evidence>
<dbReference type="PROSITE" id="PS50112">
    <property type="entry name" value="PAS"/>
    <property type="match status" value="1"/>
</dbReference>
<dbReference type="InterPro" id="IPR005467">
    <property type="entry name" value="His_kinase_dom"/>
</dbReference>
<dbReference type="CDD" id="cd00082">
    <property type="entry name" value="HisKA"/>
    <property type="match status" value="1"/>
</dbReference>
<dbReference type="NCBIfam" id="TIGR00229">
    <property type="entry name" value="sensory_box"/>
    <property type="match status" value="1"/>
</dbReference>
<evidence type="ECO:0000259" key="9">
    <source>
        <dbReference type="PROSITE" id="PS50112"/>
    </source>
</evidence>
<dbReference type="SUPFAM" id="SSF55874">
    <property type="entry name" value="ATPase domain of HSP90 chaperone/DNA topoisomerase II/histidine kinase"/>
    <property type="match status" value="1"/>
</dbReference>
<dbReference type="InterPro" id="IPR036890">
    <property type="entry name" value="HATPase_C_sf"/>
</dbReference>
<dbReference type="InterPro" id="IPR035965">
    <property type="entry name" value="PAS-like_dom_sf"/>
</dbReference>
<dbReference type="Proteomes" id="UP000646877">
    <property type="component" value="Unassembled WGS sequence"/>
</dbReference>
<keyword evidence="3 6" id="KW-0597">Phosphoprotein</keyword>
<proteinExistence type="predicted"/>
<dbReference type="Gene3D" id="3.30.450.20">
    <property type="entry name" value="PAS domain"/>
    <property type="match status" value="1"/>
</dbReference>
<dbReference type="PRINTS" id="PR00344">
    <property type="entry name" value="BCTRLSENSOR"/>
</dbReference>
<dbReference type="EC" id="2.7.13.3" evidence="2"/>
<evidence type="ECO:0000256" key="1">
    <source>
        <dbReference type="ARBA" id="ARBA00000085"/>
    </source>
</evidence>
<dbReference type="Pfam" id="PF02518">
    <property type="entry name" value="HATPase_c"/>
    <property type="match status" value="1"/>
</dbReference>
<dbReference type="GO" id="GO:0005886">
    <property type="term" value="C:plasma membrane"/>
    <property type="evidence" value="ECO:0007669"/>
    <property type="project" value="UniProtKB-ARBA"/>
</dbReference>
<feature type="domain" description="Histidine kinase" evidence="7">
    <location>
        <begin position="428"/>
        <end position="648"/>
    </location>
</feature>
<dbReference type="InterPro" id="IPR003594">
    <property type="entry name" value="HATPase_dom"/>
</dbReference>
<dbReference type="InterPro" id="IPR004358">
    <property type="entry name" value="Sig_transdc_His_kin-like_C"/>
</dbReference>
<dbReference type="SMART" id="SM00091">
    <property type="entry name" value="PAS"/>
    <property type="match status" value="1"/>
</dbReference>
<evidence type="ECO:0000313" key="11">
    <source>
        <dbReference type="EMBL" id="WOX29304.1"/>
    </source>
</evidence>
<dbReference type="PROSITE" id="PS50109">
    <property type="entry name" value="HIS_KIN"/>
    <property type="match status" value="1"/>
</dbReference>
<evidence type="ECO:0000256" key="5">
    <source>
        <dbReference type="ARBA" id="ARBA00022777"/>
    </source>
</evidence>
<evidence type="ECO:0000256" key="4">
    <source>
        <dbReference type="ARBA" id="ARBA00022679"/>
    </source>
</evidence>
<reference evidence="10" key="1">
    <citation type="submission" date="2019-10" db="EMBL/GenBank/DDBJ databases">
        <authorList>
            <person name="Paulsen S."/>
        </authorList>
    </citation>
    <scope>NUCLEOTIDE SEQUENCE</scope>
    <source>
        <strain evidence="10">LMG 19692</strain>
    </source>
</reference>
<dbReference type="EMBL" id="WEIA01000016">
    <property type="protein sequence ID" value="NLR23492.1"/>
    <property type="molecule type" value="Genomic_DNA"/>
</dbReference>
<evidence type="ECO:0000256" key="3">
    <source>
        <dbReference type="ARBA" id="ARBA00022553"/>
    </source>
</evidence>
<dbReference type="FunFam" id="3.30.565.10:FF:000006">
    <property type="entry name" value="Sensor histidine kinase WalK"/>
    <property type="match status" value="1"/>
</dbReference>
<protein>
    <recommendedName>
        <fullName evidence="2">histidine kinase</fullName>
        <ecNumber evidence="2">2.7.13.3</ecNumber>
    </recommendedName>
</protein>
<dbReference type="SMART" id="SM00387">
    <property type="entry name" value="HATPase_c"/>
    <property type="match status" value="1"/>
</dbReference>